<keyword evidence="3" id="KW-1185">Reference proteome</keyword>
<organism evidence="2 3">
    <name type="scientific">Brassica rapa subsp. trilocularis</name>
    <dbReference type="NCBI Taxonomy" id="1813537"/>
    <lineage>
        <taxon>Eukaryota</taxon>
        <taxon>Viridiplantae</taxon>
        <taxon>Streptophyta</taxon>
        <taxon>Embryophyta</taxon>
        <taxon>Tracheophyta</taxon>
        <taxon>Spermatophyta</taxon>
        <taxon>Magnoliopsida</taxon>
        <taxon>eudicotyledons</taxon>
        <taxon>Gunneridae</taxon>
        <taxon>Pentapetalae</taxon>
        <taxon>rosids</taxon>
        <taxon>malvids</taxon>
        <taxon>Brassicales</taxon>
        <taxon>Brassicaceae</taxon>
        <taxon>Brassiceae</taxon>
        <taxon>Brassica</taxon>
    </lineage>
</organism>
<proteinExistence type="predicted"/>
<accession>A0ABQ7KVR2</accession>
<protein>
    <submittedName>
        <fullName evidence="2">Uncharacterized protein</fullName>
    </submittedName>
</protein>
<comment type="caution">
    <text evidence="2">The sequence shown here is derived from an EMBL/GenBank/DDBJ whole genome shotgun (WGS) entry which is preliminary data.</text>
</comment>
<dbReference type="Proteomes" id="UP000823674">
    <property type="component" value="Chromosome A07"/>
</dbReference>
<gene>
    <name evidence="2" type="primary">A07g502810.1_BraROA</name>
    <name evidence="2" type="ORF">IGI04_026113</name>
</gene>
<evidence type="ECO:0000313" key="3">
    <source>
        <dbReference type="Proteomes" id="UP000823674"/>
    </source>
</evidence>
<sequence>MLAGCSSSSLLSPTGRLRSEAVAATVSVHFPMNTQRLDLPCSSSFSSRKHLHSTTATNRLSARPVDVLLKQNINFPPLATTRRNTEGFSWNNDNNIGKRSLNSGGGVLSGQSEEPKKPNWR</sequence>
<feature type="compositionally biased region" description="Polar residues" evidence="1">
    <location>
        <begin position="86"/>
        <end position="102"/>
    </location>
</feature>
<dbReference type="EMBL" id="JADBGQ010000009">
    <property type="protein sequence ID" value="KAG5378271.1"/>
    <property type="molecule type" value="Genomic_DNA"/>
</dbReference>
<evidence type="ECO:0000256" key="1">
    <source>
        <dbReference type="SAM" id="MobiDB-lite"/>
    </source>
</evidence>
<name>A0ABQ7KVR2_BRACM</name>
<feature type="region of interest" description="Disordered" evidence="1">
    <location>
        <begin position="80"/>
        <end position="121"/>
    </location>
</feature>
<reference evidence="2 3" key="1">
    <citation type="submission" date="2021-03" db="EMBL/GenBank/DDBJ databases">
        <authorList>
            <person name="King G.J."/>
            <person name="Bancroft I."/>
            <person name="Baten A."/>
            <person name="Bloomfield J."/>
            <person name="Borpatragohain P."/>
            <person name="He Z."/>
            <person name="Irish N."/>
            <person name="Irwin J."/>
            <person name="Liu K."/>
            <person name="Mauleon R.P."/>
            <person name="Moore J."/>
            <person name="Morris R."/>
            <person name="Ostergaard L."/>
            <person name="Wang B."/>
            <person name="Wells R."/>
        </authorList>
    </citation>
    <scope>NUCLEOTIDE SEQUENCE [LARGE SCALE GENOMIC DNA]</scope>
    <source>
        <strain evidence="2">R-o-18</strain>
        <tissue evidence="2">Leaf</tissue>
    </source>
</reference>
<evidence type="ECO:0000313" key="2">
    <source>
        <dbReference type="EMBL" id="KAG5378271.1"/>
    </source>
</evidence>